<feature type="transmembrane region" description="Helical" evidence="6">
    <location>
        <begin position="15"/>
        <end position="34"/>
    </location>
</feature>
<evidence type="ECO:0000256" key="6">
    <source>
        <dbReference type="SAM" id="Phobius"/>
    </source>
</evidence>
<dbReference type="InterPro" id="IPR029058">
    <property type="entry name" value="AB_hydrolase_fold"/>
</dbReference>
<sequence>MSWTRRLPRPTRRRVIAASAVVVVVAGLVGWGVWPERAGWTSQDQMITVVSGPERNENVTLDARFYLPRERSGRVPAVLLAHGFGGTKDALNDDAESLAGRGYAVLTYTAEGFGRSGGQIHLNSPDHEIRDAQGLLDWLAARPEVQLDSAGDPRVGVAGGSYGGALALMLAGQDQRVDAIVPSITWNDLTNVFLQQSADTSAPGVFKKGWAGVFFGNAGAVPTDLTKGPPTGINLDPACGRFAADVCKAYFDLATSGNPDQNTLDLLRRSSPAATIGQIKAPTLLIQGAVDTLFPLSEADANARSIAAAGTTVRVAWFTGGHDGGVGPQTDQDRVKFLTAQWLDHYLKGEGETPSDSFTYSRVAGFSALDRGLVTNGYSADAYPGLTGTGTTSLQLAGPAQPIANPPNGNPGALSSLPGTGGRLSELLSGVAADIPGQHATFETAPVSTSIDVVGSPTVKIKAASPTGEATLFVKLYDVDESGAETLSAGLVAPVRLTDLPASLEQAPERTIKLPAIVRRIEAGHTVRVVVATTDQAFLSPVQPATYTVQVEPALELPTVVGTPIANPQTVWRYVLAGLLAAIVVGLAVVLLVGRRRALKRHDPTDPAYADTPLVVRGLRKAYGDGFVAVEEISFTVERGQVVGLLGPNGAGKTTTLRVLMGLTMPTAGEAMVFGHRLVPGSPVLSRVGALVEGPGFLPHLTGLENLRAYWKATGRPWADARFDEALEIAGLGDSVHRRTKKYSHGMRQRLAIAQAMLGLPELLVLDEPTDGLDPPQIAEMRRVLKRYATDGRAVLVSSHLLAEVEQTCTHAVVVNKGRIVASGPVDEIVGDSPSVQLEVSDVPTAERVLDELGVRSVAPDGPSGLIVDMNGTPRSEVVASLVRAGVAVDRVVPRRRLEDAFLALVGDNTRGSGDR</sequence>
<dbReference type="InterPro" id="IPR003439">
    <property type="entry name" value="ABC_transporter-like_ATP-bd"/>
</dbReference>
<dbReference type="InterPro" id="IPR008979">
    <property type="entry name" value="Galactose-bd-like_sf"/>
</dbReference>
<dbReference type="PANTHER" id="PTHR43335">
    <property type="entry name" value="ABC TRANSPORTER, ATP-BINDING PROTEIN"/>
    <property type="match status" value="1"/>
</dbReference>
<dbReference type="GO" id="GO:0016787">
    <property type="term" value="F:hydrolase activity"/>
    <property type="evidence" value="ECO:0007669"/>
    <property type="project" value="UniProtKB-KW"/>
</dbReference>
<dbReference type="Proteomes" id="UP001519654">
    <property type="component" value="Unassembled WGS sequence"/>
</dbReference>
<keyword evidence="6" id="KW-1133">Transmembrane helix</keyword>
<comment type="similarity">
    <text evidence="1">Belongs to the ABC transporter superfamily.</text>
</comment>
<proteinExistence type="inferred from homology"/>
<dbReference type="InterPro" id="IPR003593">
    <property type="entry name" value="AAA+_ATPase"/>
</dbReference>
<evidence type="ECO:0000313" key="9">
    <source>
        <dbReference type="Proteomes" id="UP001519654"/>
    </source>
</evidence>
<organism evidence="8 9">
    <name type="scientific">Paractinoplanes bogorensis</name>
    <dbReference type="NCBI Taxonomy" id="1610840"/>
    <lineage>
        <taxon>Bacteria</taxon>
        <taxon>Bacillati</taxon>
        <taxon>Actinomycetota</taxon>
        <taxon>Actinomycetes</taxon>
        <taxon>Micromonosporales</taxon>
        <taxon>Micromonosporaceae</taxon>
        <taxon>Paractinoplanes</taxon>
    </lineage>
</organism>
<dbReference type="SMART" id="SM00382">
    <property type="entry name" value="AAA"/>
    <property type="match status" value="1"/>
</dbReference>
<feature type="transmembrane region" description="Helical" evidence="6">
    <location>
        <begin position="571"/>
        <end position="593"/>
    </location>
</feature>
<evidence type="ECO:0000259" key="7">
    <source>
        <dbReference type="PROSITE" id="PS50893"/>
    </source>
</evidence>
<evidence type="ECO:0000256" key="5">
    <source>
        <dbReference type="ARBA" id="ARBA00022840"/>
    </source>
</evidence>
<dbReference type="Pfam" id="PF02129">
    <property type="entry name" value="Peptidase_S15"/>
    <property type="match status" value="1"/>
</dbReference>
<evidence type="ECO:0000256" key="4">
    <source>
        <dbReference type="ARBA" id="ARBA00022801"/>
    </source>
</evidence>
<name>A0ABS5YKF2_9ACTN</name>
<keyword evidence="9" id="KW-1185">Reference proteome</keyword>
<keyword evidence="2" id="KW-0813">Transport</keyword>
<evidence type="ECO:0000256" key="2">
    <source>
        <dbReference type="ARBA" id="ARBA00022448"/>
    </source>
</evidence>
<dbReference type="Pfam" id="PF00005">
    <property type="entry name" value="ABC_tran"/>
    <property type="match status" value="1"/>
</dbReference>
<dbReference type="Gene3D" id="3.40.50.300">
    <property type="entry name" value="P-loop containing nucleotide triphosphate hydrolases"/>
    <property type="match status" value="1"/>
</dbReference>
<dbReference type="InterPro" id="IPR027417">
    <property type="entry name" value="P-loop_NTPase"/>
</dbReference>
<dbReference type="Gene3D" id="2.60.120.260">
    <property type="entry name" value="Galactose-binding domain-like"/>
    <property type="match status" value="1"/>
</dbReference>
<reference evidence="8 9" key="1">
    <citation type="submission" date="2021-06" db="EMBL/GenBank/DDBJ databases">
        <title>Actinoplanes lichenicola sp. nov., and Actinoplanes ovalisporus sp. nov., isolated from lichen in Thailand.</title>
        <authorList>
            <person name="Saeng-In P."/>
            <person name="Kanchanasin P."/>
            <person name="Yuki M."/>
            <person name="Kudo T."/>
            <person name="Ohkuma M."/>
            <person name="Phongsopitanun W."/>
            <person name="Tanasupawat S."/>
        </authorList>
    </citation>
    <scope>NUCLEOTIDE SEQUENCE [LARGE SCALE GENOMIC DNA]</scope>
    <source>
        <strain evidence="8 9">NBRC 110975</strain>
    </source>
</reference>
<dbReference type="SUPFAM" id="SSF49785">
    <property type="entry name" value="Galactose-binding domain-like"/>
    <property type="match status" value="1"/>
</dbReference>
<feature type="domain" description="ABC transporter" evidence="7">
    <location>
        <begin position="614"/>
        <end position="842"/>
    </location>
</feature>
<dbReference type="PANTHER" id="PTHR43335:SF4">
    <property type="entry name" value="ABC TRANSPORTER, ATP-BINDING PROTEIN"/>
    <property type="match status" value="1"/>
</dbReference>
<dbReference type="PROSITE" id="PS00211">
    <property type="entry name" value="ABC_TRANSPORTER_1"/>
    <property type="match status" value="1"/>
</dbReference>
<evidence type="ECO:0000313" key="8">
    <source>
        <dbReference type="EMBL" id="MBU2663184.1"/>
    </source>
</evidence>
<dbReference type="Gene3D" id="3.40.50.1820">
    <property type="entry name" value="alpha/beta hydrolase"/>
    <property type="match status" value="1"/>
</dbReference>
<dbReference type="Pfam" id="PF08530">
    <property type="entry name" value="PepX_C"/>
    <property type="match status" value="1"/>
</dbReference>
<protein>
    <submittedName>
        <fullName evidence="8">Alpha/beta fold hydrolase</fullName>
    </submittedName>
</protein>
<accession>A0ABS5YKF2</accession>
<evidence type="ECO:0000256" key="3">
    <source>
        <dbReference type="ARBA" id="ARBA00022741"/>
    </source>
</evidence>
<keyword evidence="6" id="KW-0812">Transmembrane</keyword>
<dbReference type="SMART" id="SM00939">
    <property type="entry name" value="PepX_C"/>
    <property type="match status" value="1"/>
</dbReference>
<keyword evidence="5" id="KW-0067">ATP-binding</keyword>
<gene>
    <name evidence="8" type="ORF">KOI35_06645</name>
</gene>
<dbReference type="PROSITE" id="PS50893">
    <property type="entry name" value="ABC_TRANSPORTER_2"/>
    <property type="match status" value="1"/>
</dbReference>
<dbReference type="SUPFAM" id="SSF53474">
    <property type="entry name" value="alpha/beta-Hydrolases"/>
    <property type="match status" value="1"/>
</dbReference>
<dbReference type="InterPro" id="IPR013736">
    <property type="entry name" value="Xaa-Pro_dipept_C"/>
</dbReference>
<dbReference type="InterPro" id="IPR017871">
    <property type="entry name" value="ABC_transporter-like_CS"/>
</dbReference>
<keyword evidence="6" id="KW-0472">Membrane</keyword>
<evidence type="ECO:0000256" key="1">
    <source>
        <dbReference type="ARBA" id="ARBA00005417"/>
    </source>
</evidence>
<dbReference type="SUPFAM" id="SSF52540">
    <property type="entry name" value="P-loop containing nucleoside triphosphate hydrolases"/>
    <property type="match status" value="1"/>
</dbReference>
<dbReference type="RefSeq" id="WP_215785146.1">
    <property type="nucleotide sequence ID" value="NZ_JAHKKG010000002.1"/>
</dbReference>
<dbReference type="EMBL" id="JAHKKG010000002">
    <property type="protein sequence ID" value="MBU2663184.1"/>
    <property type="molecule type" value="Genomic_DNA"/>
</dbReference>
<comment type="caution">
    <text evidence="8">The sequence shown here is derived from an EMBL/GenBank/DDBJ whole genome shotgun (WGS) entry which is preliminary data.</text>
</comment>
<keyword evidence="3" id="KW-0547">Nucleotide-binding</keyword>
<dbReference type="InterPro" id="IPR000383">
    <property type="entry name" value="Xaa-Pro-like_dom"/>
</dbReference>
<keyword evidence="4 8" id="KW-0378">Hydrolase</keyword>